<dbReference type="GO" id="GO:0046872">
    <property type="term" value="F:metal ion binding"/>
    <property type="evidence" value="ECO:0007669"/>
    <property type="project" value="UniProtKB-KW"/>
</dbReference>
<dbReference type="Pfam" id="PF07664">
    <property type="entry name" value="FeoB_C"/>
    <property type="match status" value="1"/>
</dbReference>
<evidence type="ECO:0000256" key="3">
    <source>
        <dbReference type="ARBA" id="ARBA00022475"/>
    </source>
</evidence>
<accession>A0A921AX09</accession>
<evidence type="ECO:0000256" key="6">
    <source>
        <dbReference type="ARBA" id="ARBA00022741"/>
    </source>
</evidence>
<feature type="binding site" evidence="14">
    <location>
        <begin position="142"/>
        <end position="145"/>
    </location>
    <ligand>
        <name>GTP</name>
        <dbReference type="ChEBI" id="CHEBI:37565"/>
        <label>1</label>
    </ligand>
</feature>
<comment type="similarity">
    <text evidence="16">Belongs to the TRAFAC class TrmE-Era-EngA-EngB-Septin-like GTPase superfamily. FeoB GTPase (TC 9.A.8) family.</text>
</comment>
<evidence type="ECO:0000256" key="13">
    <source>
        <dbReference type="NCBIfam" id="TIGR00437"/>
    </source>
</evidence>
<organism evidence="20 21">
    <name type="scientific">Mailhella massiliensis</name>
    <dbReference type="NCBI Taxonomy" id="1903261"/>
    <lineage>
        <taxon>Bacteria</taxon>
        <taxon>Pseudomonadati</taxon>
        <taxon>Thermodesulfobacteriota</taxon>
        <taxon>Desulfovibrionia</taxon>
        <taxon>Desulfovibrionales</taxon>
        <taxon>Desulfovibrionaceae</taxon>
        <taxon>Mailhella</taxon>
    </lineage>
</organism>
<evidence type="ECO:0000313" key="20">
    <source>
        <dbReference type="EMBL" id="HJD97875.1"/>
    </source>
</evidence>
<dbReference type="EMBL" id="DYZA01000190">
    <property type="protein sequence ID" value="HJD97875.1"/>
    <property type="molecule type" value="Genomic_DNA"/>
</dbReference>
<evidence type="ECO:0000256" key="2">
    <source>
        <dbReference type="ARBA" id="ARBA00022448"/>
    </source>
</evidence>
<keyword evidence="9" id="KW-0406">Ion transport</keyword>
<dbReference type="Pfam" id="PF07670">
    <property type="entry name" value="Gate"/>
    <property type="match status" value="2"/>
</dbReference>
<sequence>MSCPHCEKNGASGASSFSEEERKNGVRIALAGNPNCGKTTAFNAYTGAHQHVGNYPGVTVEKKEGWTRCGEQKVLLVDLPGAYSLTAYSMEERVVREVLAPENPAETPRAVIDVIDSATLERGLFLAVQIRELGRPVVLACNMMDEARKAGMSIDLEKLSARFGVRAVPTVARSGEGLDKALELALEEAAKPCEPLFLSYGPDIDPALLKMTSIIKDRHILTSRYPARWTALKILENDEVLRAQVKAADAAAALELDALRDTLAEHLAATLETTPEAVVSDFRYGFIHSALKDGVIRKDDTKDRLAFTDKLDKVLTNTVLGPLIMLGVVYFMFWTTFIVGAYPQGWVEDFFGMLGEFMSGILPEGLVQSLIVDGIIGGVGGVLSFVPLILIMFLIVSFLEDSGYMARMAYMLDRVMRAFGLHGSSVMPFIIAGGIAGGCAIPGVMATRTMRSEKERMATMMTLPLMTCGAKIPVFLMLTAAFFPENQAGIMFAVTLCGWAVALLVSLLLRKTVFRGASTPFVMELPPYRLPTLRSIITHTWERGWMYIKKAGTVILAISVILWAALTFPALDAEKAAPFEAKIAAFNEEIHPLEAQLAEVQKALESADDASRPALEQTAAGISAKKDALEEEKAEAENALASEQVKNTFGGRIGRFIEPVFRPLGFDWRTDVALISGVAAKEAILSTMGTAYSIGETDPDEPDSLSARLAADPDWSRTTALALMLFVLIYSPCFVTLVVLKNEAGGWRWLFFSMAFNTAVAYAVAWAGTLAGNMIWG</sequence>
<dbReference type="RefSeq" id="WP_304122969.1">
    <property type="nucleotide sequence ID" value="NZ_DYZA01000190.1"/>
</dbReference>
<feature type="coiled-coil region" evidence="17">
    <location>
        <begin position="583"/>
        <end position="646"/>
    </location>
</feature>
<evidence type="ECO:0000256" key="7">
    <source>
        <dbReference type="ARBA" id="ARBA00022989"/>
    </source>
</evidence>
<keyword evidence="5 16" id="KW-0812">Transmembrane</keyword>
<feature type="region of interest" description="Disordered" evidence="18">
    <location>
        <begin position="1"/>
        <end position="20"/>
    </location>
</feature>
<dbReference type="Gene3D" id="3.40.50.300">
    <property type="entry name" value="P-loop containing nucleotide triphosphate hydrolases"/>
    <property type="match status" value="1"/>
</dbReference>
<dbReference type="NCBIfam" id="TIGR00437">
    <property type="entry name" value="feoB"/>
    <property type="match status" value="1"/>
</dbReference>
<evidence type="ECO:0000256" key="11">
    <source>
        <dbReference type="ARBA" id="ARBA00023136"/>
    </source>
</evidence>
<evidence type="ECO:0000256" key="8">
    <source>
        <dbReference type="ARBA" id="ARBA00023004"/>
    </source>
</evidence>
<feature type="transmembrane region" description="Helical" evidence="16">
    <location>
        <begin position="749"/>
        <end position="776"/>
    </location>
</feature>
<feature type="binding site" evidence="14">
    <location>
        <begin position="57"/>
        <end position="61"/>
    </location>
    <ligand>
        <name>GTP</name>
        <dbReference type="ChEBI" id="CHEBI:37565"/>
        <label>1</label>
    </ligand>
</feature>
<evidence type="ECO:0000256" key="15">
    <source>
        <dbReference type="PIRSR" id="PIRSR603373-2"/>
    </source>
</evidence>
<dbReference type="GO" id="GO:0005525">
    <property type="term" value="F:GTP binding"/>
    <property type="evidence" value="ECO:0007669"/>
    <property type="project" value="UniProtKB-KW"/>
</dbReference>
<evidence type="ECO:0000256" key="12">
    <source>
        <dbReference type="ARBA" id="ARBA00031200"/>
    </source>
</evidence>
<keyword evidence="15" id="KW-0479">Metal-binding</keyword>
<keyword evidence="11 16" id="KW-0472">Membrane</keyword>
<comment type="subcellular location">
    <subcellularLocation>
        <location evidence="16">Cell inner membrane</location>
        <topology evidence="16">Multi-pass membrane protein</topology>
    </subcellularLocation>
    <subcellularLocation>
        <location evidence="1">Cell membrane</location>
        <topology evidence="1">Multi-pass membrane protein</topology>
    </subcellularLocation>
</comment>
<reference evidence="20" key="1">
    <citation type="journal article" date="2021" name="PeerJ">
        <title>Extensive microbial diversity within the chicken gut microbiome revealed by metagenomics and culture.</title>
        <authorList>
            <person name="Gilroy R."/>
            <person name="Ravi A."/>
            <person name="Getino M."/>
            <person name="Pursley I."/>
            <person name="Horton D.L."/>
            <person name="Alikhan N.F."/>
            <person name="Baker D."/>
            <person name="Gharbi K."/>
            <person name="Hall N."/>
            <person name="Watson M."/>
            <person name="Adriaenssens E.M."/>
            <person name="Foster-Nyarko E."/>
            <person name="Jarju S."/>
            <person name="Secka A."/>
            <person name="Antonio M."/>
            <person name="Oren A."/>
            <person name="Chaudhuri R.R."/>
            <person name="La Ragione R."/>
            <person name="Hildebrand F."/>
            <person name="Pallen M.J."/>
        </authorList>
    </citation>
    <scope>NUCLEOTIDE SEQUENCE</scope>
    <source>
        <strain evidence="20">ChiGjej2B2-19336</strain>
    </source>
</reference>
<keyword evidence="10 14" id="KW-0342">GTP-binding</keyword>
<gene>
    <name evidence="20" type="primary">feoB</name>
    <name evidence="20" type="ORF">K8W16_09555</name>
</gene>
<keyword evidence="17" id="KW-0175">Coiled coil</keyword>
<feature type="transmembrane region" description="Helical" evidence="16">
    <location>
        <begin position="374"/>
        <end position="399"/>
    </location>
</feature>
<evidence type="ECO:0000256" key="10">
    <source>
        <dbReference type="ARBA" id="ARBA00023134"/>
    </source>
</evidence>
<dbReference type="PANTHER" id="PTHR43185:SF1">
    <property type="entry name" value="FE(2+) TRANSPORTER FEOB"/>
    <property type="match status" value="1"/>
</dbReference>
<feature type="binding site" evidence="15">
    <location>
        <position position="43"/>
    </location>
    <ligand>
        <name>Mg(2+)</name>
        <dbReference type="ChEBI" id="CHEBI:18420"/>
        <label>2</label>
    </ligand>
</feature>
<dbReference type="GO" id="GO:0015093">
    <property type="term" value="F:ferrous iron transmembrane transporter activity"/>
    <property type="evidence" value="ECO:0007669"/>
    <property type="project" value="UniProtKB-UniRule"/>
</dbReference>
<comment type="caution">
    <text evidence="20">The sequence shown here is derived from an EMBL/GenBank/DDBJ whole genome shotgun (WGS) entry which is preliminary data.</text>
</comment>
<dbReference type="GO" id="GO:0005886">
    <property type="term" value="C:plasma membrane"/>
    <property type="evidence" value="ECO:0007669"/>
    <property type="project" value="UniProtKB-SubCell"/>
</dbReference>
<keyword evidence="7 16" id="KW-1133">Transmembrane helix</keyword>
<feature type="transmembrane region" description="Helical" evidence="16">
    <location>
        <begin position="419"/>
        <end position="441"/>
    </location>
</feature>
<evidence type="ECO:0000256" key="18">
    <source>
        <dbReference type="SAM" id="MobiDB-lite"/>
    </source>
</evidence>
<dbReference type="InterPro" id="IPR041069">
    <property type="entry name" value="FeoB_Cyto"/>
</dbReference>
<keyword evidence="2 16" id="KW-0813">Transport</keyword>
<evidence type="ECO:0000259" key="19">
    <source>
        <dbReference type="PROSITE" id="PS51711"/>
    </source>
</evidence>
<dbReference type="InterPro" id="IPR030389">
    <property type="entry name" value="G_FEOB_dom"/>
</dbReference>
<name>A0A921AX09_9BACT</name>
<feature type="transmembrane region" description="Helical" evidence="16">
    <location>
        <begin position="350"/>
        <end position="367"/>
    </location>
</feature>
<dbReference type="InterPro" id="IPR050860">
    <property type="entry name" value="FeoB_GTPase"/>
</dbReference>
<keyword evidence="15" id="KW-0460">Magnesium</keyword>
<dbReference type="AlphaFoldDB" id="A0A921AX09"/>
<feature type="transmembrane region" description="Helical" evidence="16">
    <location>
        <begin position="551"/>
        <end position="571"/>
    </location>
</feature>
<keyword evidence="4 16" id="KW-0410">Iron transport</keyword>
<evidence type="ECO:0000256" key="17">
    <source>
        <dbReference type="SAM" id="Coils"/>
    </source>
</evidence>
<feature type="binding site" evidence="14">
    <location>
        <begin position="78"/>
        <end position="81"/>
    </location>
    <ligand>
        <name>GTP</name>
        <dbReference type="ChEBI" id="CHEBI:37565"/>
        <label>1</label>
    </ligand>
</feature>
<protein>
    <recommendedName>
        <fullName evidence="12 13">Ferrous iron transport protein B</fullName>
    </recommendedName>
</protein>
<keyword evidence="6 14" id="KW-0547">Nucleotide-binding</keyword>
<dbReference type="CDD" id="cd01879">
    <property type="entry name" value="FeoB"/>
    <property type="match status" value="1"/>
</dbReference>
<evidence type="ECO:0000256" key="16">
    <source>
        <dbReference type="RuleBase" id="RU362098"/>
    </source>
</evidence>
<feature type="domain" description="FeoB-type G" evidence="19">
    <location>
        <begin position="25"/>
        <end position="191"/>
    </location>
</feature>
<evidence type="ECO:0000256" key="1">
    <source>
        <dbReference type="ARBA" id="ARBA00004651"/>
    </source>
</evidence>
<keyword evidence="3" id="KW-1003">Cell membrane</keyword>
<feature type="transmembrane region" description="Helical" evidence="16">
    <location>
        <begin position="314"/>
        <end position="338"/>
    </location>
</feature>
<dbReference type="Proteomes" id="UP000698963">
    <property type="component" value="Unassembled WGS sequence"/>
</dbReference>
<feature type="transmembrane region" description="Helical" evidence="16">
    <location>
        <begin position="462"/>
        <end position="483"/>
    </location>
</feature>
<evidence type="ECO:0000256" key="5">
    <source>
        <dbReference type="ARBA" id="ARBA00022692"/>
    </source>
</evidence>
<proteinExistence type="inferred from homology"/>
<dbReference type="SUPFAM" id="SSF52540">
    <property type="entry name" value="P-loop containing nucleoside triphosphate hydrolases"/>
    <property type="match status" value="1"/>
</dbReference>
<dbReference type="InterPro" id="IPR027417">
    <property type="entry name" value="P-loop_NTPase"/>
</dbReference>
<feature type="binding site" evidence="14">
    <location>
        <begin position="32"/>
        <end position="39"/>
    </location>
    <ligand>
        <name>GTP</name>
        <dbReference type="ChEBI" id="CHEBI:37565"/>
        <label>1</label>
    </ligand>
</feature>
<evidence type="ECO:0000256" key="9">
    <source>
        <dbReference type="ARBA" id="ARBA00023065"/>
    </source>
</evidence>
<keyword evidence="8 16" id="KW-0408">Iron</keyword>
<feature type="binding site" evidence="15">
    <location>
        <position position="44"/>
    </location>
    <ligand>
        <name>Mg(2+)</name>
        <dbReference type="ChEBI" id="CHEBI:18420"/>
        <label>2</label>
    </ligand>
</feature>
<dbReference type="PROSITE" id="PS51711">
    <property type="entry name" value="G_FEOB"/>
    <property type="match status" value="1"/>
</dbReference>
<feature type="binding site" evidence="15">
    <location>
        <position position="47"/>
    </location>
    <ligand>
        <name>Mg(2+)</name>
        <dbReference type="ChEBI" id="CHEBI:18420"/>
        <label>2</label>
    </ligand>
</feature>
<dbReference type="InterPro" id="IPR011642">
    <property type="entry name" value="Gate_dom"/>
</dbReference>
<evidence type="ECO:0000313" key="21">
    <source>
        <dbReference type="Proteomes" id="UP000698963"/>
    </source>
</evidence>
<feature type="transmembrane region" description="Helical" evidence="16">
    <location>
        <begin position="720"/>
        <end position="740"/>
    </location>
</feature>
<comment type="function">
    <text evidence="16">Probable transporter of a GTP-driven Fe(2+) uptake system.</text>
</comment>
<evidence type="ECO:0000256" key="14">
    <source>
        <dbReference type="PIRSR" id="PIRSR603373-1"/>
    </source>
</evidence>
<reference evidence="20" key="2">
    <citation type="submission" date="2021-09" db="EMBL/GenBank/DDBJ databases">
        <authorList>
            <person name="Gilroy R."/>
        </authorList>
    </citation>
    <scope>NUCLEOTIDE SEQUENCE</scope>
    <source>
        <strain evidence="20">ChiGjej2B2-19336</strain>
    </source>
</reference>
<feature type="binding site" evidence="15">
    <location>
        <position position="46"/>
    </location>
    <ligand>
        <name>Mg(2+)</name>
        <dbReference type="ChEBI" id="CHEBI:18420"/>
        <label>2</label>
    </ligand>
</feature>
<dbReference type="Pfam" id="PF02421">
    <property type="entry name" value="FeoB_N"/>
    <property type="match status" value="1"/>
</dbReference>
<feature type="transmembrane region" description="Helical" evidence="16">
    <location>
        <begin position="489"/>
        <end position="509"/>
    </location>
</feature>
<dbReference type="InterPro" id="IPR003373">
    <property type="entry name" value="Fe2_transport_prot-B"/>
</dbReference>
<evidence type="ECO:0000256" key="4">
    <source>
        <dbReference type="ARBA" id="ARBA00022496"/>
    </source>
</evidence>
<dbReference type="InterPro" id="IPR011640">
    <property type="entry name" value="Fe2_transport_prot_B_C"/>
</dbReference>
<dbReference type="Pfam" id="PF17910">
    <property type="entry name" value="FeoB_Cyto"/>
    <property type="match status" value="1"/>
</dbReference>
<dbReference type="Gene3D" id="1.10.287.1770">
    <property type="match status" value="1"/>
</dbReference>
<dbReference type="PANTHER" id="PTHR43185">
    <property type="entry name" value="FERROUS IRON TRANSPORT PROTEIN B"/>
    <property type="match status" value="1"/>
</dbReference>